<keyword evidence="1" id="KW-0472">Membrane</keyword>
<organism evidence="2 3">
    <name type="scientific">Gordonia humi</name>
    <dbReference type="NCBI Taxonomy" id="686429"/>
    <lineage>
        <taxon>Bacteria</taxon>
        <taxon>Bacillati</taxon>
        <taxon>Actinomycetota</taxon>
        <taxon>Actinomycetes</taxon>
        <taxon>Mycobacteriales</taxon>
        <taxon>Gordoniaceae</taxon>
        <taxon>Gordonia</taxon>
    </lineage>
</organism>
<keyword evidence="1" id="KW-1133">Transmembrane helix</keyword>
<dbReference type="EMBL" id="JACIFP010000001">
    <property type="protein sequence ID" value="MBB4134379.1"/>
    <property type="molecule type" value="Genomic_DNA"/>
</dbReference>
<feature type="transmembrane region" description="Helical" evidence="1">
    <location>
        <begin position="34"/>
        <end position="54"/>
    </location>
</feature>
<proteinExistence type="predicted"/>
<protein>
    <submittedName>
        <fullName evidence="2">Putative membrane protein</fullName>
    </submittedName>
</protein>
<evidence type="ECO:0000313" key="3">
    <source>
        <dbReference type="Proteomes" id="UP000551501"/>
    </source>
</evidence>
<comment type="caution">
    <text evidence="2">The sequence shown here is derived from an EMBL/GenBank/DDBJ whole genome shotgun (WGS) entry which is preliminary data.</text>
</comment>
<dbReference type="NCBIfam" id="NF038216">
    <property type="entry name" value="ABZJ_00895_fam"/>
    <property type="match status" value="1"/>
</dbReference>
<evidence type="ECO:0000256" key="1">
    <source>
        <dbReference type="SAM" id="Phobius"/>
    </source>
</evidence>
<dbReference type="RefSeq" id="WP_183369561.1">
    <property type="nucleotide sequence ID" value="NZ_BAABHL010000128.1"/>
</dbReference>
<gene>
    <name evidence="2" type="ORF">BKA16_000931</name>
</gene>
<keyword evidence="1" id="KW-0812">Transmembrane</keyword>
<feature type="transmembrane region" description="Helical" evidence="1">
    <location>
        <begin position="7"/>
        <end position="28"/>
    </location>
</feature>
<dbReference type="InterPro" id="IPR047730">
    <property type="entry name" value="ABZJ_00895-like"/>
</dbReference>
<accession>A0A840EZD3</accession>
<dbReference type="Proteomes" id="UP000551501">
    <property type="component" value="Unassembled WGS sequence"/>
</dbReference>
<name>A0A840EZD3_9ACTN</name>
<evidence type="ECO:0000313" key="2">
    <source>
        <dbReference type="EMBL" id="MBB4134379.1"/>
    </source>
</evidence>
<dbReference type="AlphaFoldDB" id="A0A840EZD3"/>
<reference evidence="2 3" key="1">
    <citation type="submission" date="2020-08" db="EMBL/GenBank/DDBJ databases">
        <title>Sequencing the genomes of 1000 actinobacteria strains.</title>
        <authorList>
            <person name="Klenk H.-P."/>
        </authorList>
    </citation>
    <scope>NUCLEOTIDE SEQUENCE [LARGE SCALE GENOMIC DNA]</scope>
    <source>
        <strain evidence="2 3">DSM 45298</strain>
    </source>
</reference>
<feature type="transmembrane region" description="Helical" evidence="1">
    <location>
        <begin position="104"/>
        <end position="123"/>
    </location>
</feature>
<keyword evidence="3" id="KW-1185">Reference proteome</keyword>
<feature type="transmembrane region" description="Helical" evidence="1">
    <location>
        <begin position="66"/>
        <end position="84"/>
    </location>
</feature>
<sequence>MNSWRYVRQYLVGVAVCVPVMAVATWLLDVGWSGLPLAGVIAVQLPISAFVTDYGREPTSRERRRLMLPCMAVFVVLEVLALGVGELVAPAWTGALIEGVGGLFPGVALIMLGMHLVMMWLWFRFMPKVVVQVTAKKNAERARRLGG</sequence>